<evidence type="ECO:0000313" key="2">
    <source>
        <dbReference type="Proteomes" id="UP001077662"/>
    </source>
</evidence>
<comment type="caution">
    <text evidence="1">The sequence shown here is derived from an EMBL/GenBank/DDBJ whole genome shotgun (WGS) entry which is preliminary data.</text>
</comment>
<sequence length="187" mass="21192">MVTKARFLGRSISRGDIRFPHNEEDMLPGEVITYKLSPGEMTKLLEGDKNVMGAAAKSKKDLTKDVYLKLVKQGMIDSHIRRKYGISNWTQLKRMKNAWGISGDSESKTTPKDKVPAGTSLEQIMTRLDEMAAGQAEIKKQLNGIWEILTQLTKENKPNSQYIQNENEKSNDDDSIVLIRKLLKELL</sequence>
<dbReference type="RefSeq" id="WP_258432841.1">
    <property type="nucleotide sequence ID" value="NZ_JANSGW010000003.1"/>
</dbReference>
<name>A0AAP3G9E3_BRELA</name>
<accession>A0AAP3G9E3</accession>
<dbReference type="AlphaFoldDB" id="A0AAP3G9E3"/>
<dbReference type="Proteomes" id="UP001077662">
    <property type="component" value="Unassembled WGS sequence"/>
</dbReference>
<protein>
    <submittedName>
        <fullName evidence="1">Uncharacterized protein</fullName>
    </submittedName>
</protein>
<gene>
    <name evidence="1" type="ORF">O0554_02860</name>
</gene>
<reference evidence="1" key="1">
    <citation type="submission" date="2022-09" db="EMBL/GenBank/DDBJ databases">
        <title>Genome analysis and characterization of larvicidal activity of Brevibacillus strains.</title>
        <authorList>
            <person name="Patrusheva E.V."/>
            <person name="Izotova A.O."/>
            <person name="Toshchakov S.V."/>
            <person name="Sineoky S.P."/>
        </authorList>
    </citation>
    <scope>NUCLEOTIDE SEQUENCE</scope>
    <source>
        <strain evidence="1">VKPM_B-13247</strain>
    </source>
</reference>
<evidence type="ECO:0000313" key="1">
    <source>
        <dbReference type="EMBL" id="MCZ0805862.1"/>
    </source>
</evidence>
<organism evidence="1 2">
    <name type="scientific">Brevibacillus laterosporus</name>
    <name type="common">Bacillus laterosporus</name>
    <dbReference type="NCBI Taxonomy" id="1465"/>
    <lineage>
        <taxon>Bacteria</taxon>
        <taxon>Bacillati</taxon>
        <taxon>Bacillota</taxon>
        <taxon>Bacilli</taxon>
        <taxon>Bacillales</taxon>
        <taxon>Paenibacillaceae</taxon>
        <taxon>Brevibacillus</taxon>
    </lineage>
</organism>
<proteinExistence type="predicted"/>
<dbReference type="EMBL" id="JAPTNE010000003">
    <property type="protein sequence ID" value="MCZ0805862.1"/>
    <property type="molecule type" value="Genomic_DNA"/>
</dbReference>